<comment type="function">
    <text evidence="8">Ligates lysine onto the cytidine present at position 34 of the AUA codon-specific tRNA(Ile) that contains the anticodon CAU, in an ATP-dependent manner. Cytidine is converted to lysidine, thus changing the amino acid specificity of the tRNA from methionine to isoleucine.</text>
</comment>
<evidence type="ECO:0000313" key="11">
    <source>
        <dbReference type="Proteomes" id="UP000307507"/>
    </source>
</evidence>
<dbReference type="RefSeq" id="WP_136404251.1">
    <property type="nucleotide sequence ID" value="NZ_SSNZ01000010.1"/>
</dbReference>
<evidence type="ECO:0000256" key="3">
    <source>
        <dbReference type="ARBA" id="ARBA00022598"/>
    </source>
</evidence>
<dbReference type="CDD" id="cd01992">
    <property type="entry name" value="TilS_N"/>
    <property type="match status" value="1"/>
</dbReference>
<dbReference type="Pfam" id="PF01171">
    <property type="entry name" value="ATP_bind_3"/>
    <property type="match status" value="1"/>
</dbReference>
<accession>A0A4S3ZQT3</accession>
<feature type="binding site" evidence="8">
    <location>
        <begin position="26"/>
        <end position="31"/>
    </location>
    <ligand>
        <name>ATP</name>
        <dbReference type="ChEBI" id="CHEBI:30616"/>
    </ligand>
</feature>
<evidence type="ECO:0000256" key="7">
    <source>
        <dbReference type="ARBA" id="ARBA00048539"/>
    </source>
</evidence>
<dbReference type="OrthoDB" id="9807403at2"/>
<dbReference type="GO" id="GO:0005524">
    <property type="term" value="F:ATP binding"/>
    <property type="evidence" value="ECO:0007669"/>
    <property type="project" value="UniProtKB-UniRule"/>
</dbReference>
<keyword evidence="11" id="KW-1185">Reference proteome</keyword>
<dbReference type="EC" id="6.3.4.19" evidence="8"/>
<dbReference type="InterPro" id="IPR011063">
    <property type="entry name" value="TilS/TtcA_N"/>
</dbReference>
<comment type="similarity">
    <text evidence="8">Belongs to the tRNA(Ile)-lysidine synthase family.</text>
</comment>
<organism evidence="10 11">
    <name type="scientific">Flavobacterium supellecticarium</name>
    <dbReference type="NCBI Taxonomy" id="2565924"/>
    <lineage>
        <taxon>Bacteria</taxon>
        <taxon>Pseudomonadati</taxon>
        <taxon>Bacteroidota</taxon>
        <taxon>Flavobacteriia</taxon>
        <taxon>Flavobacteriales</taxon>
        <taxon>Flavobacteriaceae</taxon>
        <taxon>Flavobacterium</taxon>
    </lineage>
</organism>
<keyword evidence="6 8" id="KW-0067">ATP-binding</keyword>
<dbReference type="AlphaFoldDB" id="A0A4S3ZQT3"/>
<evidence type="ECO:0000256" key="6">
    <source>
        <dbReference type="ARBA" id="ARBA00022840"/>
    </source>
</evidence>
<proteinExistence type="inferred from homology"/>
<dbReference type="NCBIfam" id="TIGR02433">
    <property type="entry name" value="lysidine_TilS_C"/>
    <property type="match status" value="1"/>
</dbReference>
<evidence type="ECO:0000256" key="2">
    <source>
        <dbReference type="ARBA" id="ARBA00022490"/>
    </source>
</evidence>
<sequence>MRQQLQQHLNDNFAFLQGKQLLLAISGGIDSMVLLELFRNLPYTIAVAHCNFGLRAAESDGDEDFVKQWCAKNNIRFFTTRFATQEYAETEKCSIQLAARELRYNWFSALLENEGFDYLLTAHHLDDTLETFLINLTRGTGLDGLTGIPAQNGTVIRPLLPFGRDEIEAYAVANSIAWREDSSNASDKYLRNRIRHQVVPILKELNPNFLNGFQDTLVHLQQTESLVQDAVTELYSKIVTEKEEQLHIAIEKLKLIPNYKAYLYQWLKPYGFTAWDDIYNLINAQSGKQVFSENYRLLKDRDYLLLEKQQVHRTQSIEITENQEVTLEQGRLTLYSVTNVTEDRGGKVIFVDKDKLKLPLILRKWKEGDYFYPSGMTGRKKISKYFKDEKFSLIDKENCWLLCSGDEIVWVVGKRSDRRFEIEQETNNIIKIELQLL</sequence>
<keyword evidence="2 8" id="KW-0963">Cytoplasm</keyword>
<dbReference type="Pfam" id="PF11734">
    <property type="entry name" value="TilS_C"/>
    <property type="match status" value="1"/>
</dbReference>
<reference evidence="10 11" key="1">
    <citation type="submission" date="2019-04" db="EMBL/GenBank/DDBJ databases">
        <title>Flavobacterium sp. nov. isolated from construction timber.</title>
        <authorList>
            <person name="Lin S.-Y."/>
            <person name="Chang C.-T."/>
            <person name="Young C.-C."/>
        </authorList>
    </citation>
    <scope>NUCLEOTIDE SEQUENCE [LARGE SCALE GENOMIC DNA]</scope>
    <source>
        <strain evidence="10 11">CC-CTC003</strain>
    </source>
</reference>
<name>A0A4S3ZQT3_9FLAO</name>
<dbReference type="GO" id="GO:0005737">
    <property type="term" value="C:cytoplasm"/>
    <property type="evidence" value="ECO:0007669"/>
    <property type="project" value="UniProtKB-SubCell"/>
</dbReference>
<dbReference type="HAMAP" id="MF_01161">
    <property type="entry name" value="tRNA_Ile_lys_synt"/>
    <property type="match status" value="1"/>
</dbReference>
<gene>
    <name evidence="8 10" type="primary">tilS</name>
    <name evidence="10" type="ORF">E6C50_16010</name>
</gene>
<comment type="caution">
    <text evidence="10">The sequence shown here is derived from an EMBL/GenBank/DDBJ whole genome shotgun (WGS) entry which is preliminary data.</text>
</comment>
<dbReference type="GO" id="GO:0006400">
    <property type="term" value="P:tRNA modification"/>
    <property type="evidence" value="ECO:0007669"/>
    <property type="project" value="UniProtKB-UniRule"/>
</dbReference>
<dbReference type="InterPro" id="IPR012094">
    <property type="entry name" value="tRNA_Ile_lys_synt"/>
</dbReference>
<dbReference type="InterPro" id="IPR012796">
    <property type="entry name" value="Lysidine-tRNA-synth_C"/>
</dbReference>
<dbReference type="PANTHER" id="PTHR43033:SF1">
    <property type="entry name" value="TRNA(ILE)-LYSIDINE SYNTHASE-RELATED"/>
    <property type="match status" value="1"/>
</dbReference>
<evidence type="ECO:0000256" key="8">
    <source>
        <dbReference type="HAMAP-Rule" id="MF_01161"/>
    </source>
</evidence>
<comment type="catalytic activity">
    <reaction evidence="7 8">
        <text>cytidine(34) in tRNA(Ile2) + L-lysine + ATP = lysidine(34) in tRNA(Ile2) + AMP + diphosphate + H(+)</text>
        <dbReference type="Rhea" id="RHEA:43744"/>
        <dbReference type="Rhea" id="RHEA-COMP:10625"/>
        <dbReference type="Rhea" id="RHEA-COMP:10670"/>
        <dbReference type="ChEBI" id="CHEBI:15378"/>
        <dbReference type="ChEBI" id="CHEBI:30616"/>
        <dbReference type="ChEBI" id="CHEBI:32551"/>
        <dbReference type="ChEBI" id="CHEBI:33019"/>
        <dbReference type="ChEBI" id="CHEBI:82748"/>
        <dbReference type="ChEBI" id="CHEBI:83665"/>
        <dbReference type="ChEBI" id="CHEBI:456215"/>
        <dbReference type="EC" id="6.3.4.19"/>
    </reaction>
</comment>
<dbReference type="SUPFAM" id="SSF52402">
    <property type="entry name" value="Adenine nucleotide alpha hydrolases-like"/>
    <property type="match status" value="1"/>
</dbReference>
<protein>
    <recommendedName>
        <fullName evidence="8">tRNA(Ile)-lysidine synthase</fullName>
        <ecNumber evidence="8">6.3.4.19</ecNumber>
    </recommendedName>
    <alternativeName>
        <fullName evidence="8">tRNA(Ile)-2-lysyl-cytidine synthase</fullName>
    </alternativeName>
    <alternativeName>
        <fullName evidence="8">tRNA(Ile)-lysidine synthetase</fullName>
    </alternativeName>
</protein>
<evidence type="ECO:0000256" key="4">
    <source>
        <dbReference type="ARBA" id="ARBA00022694"/>
    </source>
</evidence>
<comment type="domain">
    <text evidence="8">The N-terminal region contains the highly conserved SGGXDS motif, predicted to be a P-loop motif involved in ATP binding.</text>
</comment>
<dbReference type="SUPFAM" id="SSF56037">
    <property type="entry name" value="PheT/TilS domain"/>
    <property type="match status" value="1"/>
</dbReference>
<comment type="subcellular location">
    <subcellularLocation>
        <location evidence="1 8">Cytoplasm</location>
    </subcellularLocation>
</comment>
<dbReference type="EMBL" id="SSNZ01000010">
    <property type="protein sequence ID" value="THF47937.1"/>
    <property type="molecule type" value="Genomic_DNA"/>
</dbReference>
<dbReference type="SMART" id="SM00977">
    <property type="entry name" value="TilS_C"/>
    <property type="match status" value="1"/>
</dbReference>
<keyword evidence="4 8" id="KW-0819">tRNA processing</keyword>
<evidence type="ECO:0000256" key="1">
    <source>
        <dbReference type="ARBA" id="ARBA00004496"/>
    </source>
</evidence>
<keyword evidence="5 8" id="KW-0547">Nucleotide-binding</keyword>
<evidence type="ECO:0000259" key="9">
    <source>
        <dbReference type="SMART" id="SM00977"/>
    </source>
</evidence>
<evidence type="ECO:0000313" key="10">
    <source>
        <dbReference type="EMBL" id="THF47937.1"/>
    </source>
</evidence>
<dbReference type="GO" id="GO:0032267">
    <property type="term" value="F:tRNA(Ile)-lysidine synthase activity"/>
    <property type="evidence" value="ECO:0007669"/>
    <property type="project" value="UniProtKB-EC"/>
</dbReference>
<dbReference type="Proteomes" id="UP000307507">
    <property type="component" value="Unassembled WGS sequence"/>
</dbReference>
<dbReference type="PANTHER" id="PTHR43033">
    <property type="entry name" value="TRNA(ILE)-LYSIDINE SYNTHASE-RELATED"/>
    <property type="match status" value="1"/>
</dbReference>
<evidence type="ECO:0000256" key="5">
    <source>
        <dbReference type="ARBA" id="ARBA00022741"/>
    </source>
</evidence>
<dbReference type="Gene3D" id="3.40.50.620">
    <property type="entry name" value="HUPs"/>
    <property type="match status" value="1"/>
</dbReference>
<dbReference type="InterPro" id="IPR012795">
    <property type="entry name" value="tRNA_Ile_lys_synt_N"/>
</dbReference>
<dbReference type="NCBIfam" id="TIGR02432">
    <property type="entry name" value="lysidine_TilS_N"/>
    <property type="match status" value="1"/>
</dbReference>
<keyword evidence="3 8" id="KW-0436">Ligase</keyword>
<dbReference type="InterPro" id="IPR014729">
    <property type="entry name" value="Rossmann-like_a/b/a_fold"/>
</dbReference>
<feature type="domain" description="Lysidine-tRNA(Ile) synthetase C-terminal" evidence="9">
    <location>
        <begin position="360"/>
        <end position="432"/>
    </location>
</feature>